<proteinExistence type="predicted"/>
<protein>
    <submittedName>
        <fullName evidence="1">Uncharacterized protein</fullName>
    </submittedName>
</protein>
<dbReference type="Proteomes" id="UP000179441">
    <property type="component" value="Unassembled WGS sequence"/>
</dbReference>
<evidence type="ECO:0000313" key="2">
    <source>
        <dbReference type="Proteomes" id="UP000179441"/>
    </source>
</evidence>
<gene>
    <name evidence="1" type="ORF">BKG84_26955</name>
</gene>
<comment type="caution">
    <text evidence="1">The sequence shown here is derived from an EMBL/GenBank/DDBJ whole genome shotgun (WGS) entry which is preliminary data.</text>
</comment>
<evidence type="ECO:0000313" key="1">
    <source>
        <dbReference type="EMBL" id="OHU75759.1"/>
    </source>
</evidence>
<name>A0A1S1LTS9_MYCCH</name>
<dbReference type="EMBL" id="MLIS01000142">
    <property type="protein sequence ID" value="OHU75759.1"/>
    <property type="molecule type" value="Genomic_DNA"/>
</dbReference>
<sequence length="309" mass="33975">MDALAASYGSLPPASDQQTASEYQRLLRVLDERGVDLSLGESELKKNLKDEIVKWKVAEDERLATESVSDTRIDSLRTGLHEALDNGQRLADKVPCVDDIPEHVDVSRPILGMNLRIPKHYLVEKIFNQTYADPAELGRTIARSFTDGEERKIVETLHSLEATSLEPSVRAIREQIDALGDQAAHYVLLTPYRGLMDVDGWYSAEFSGALARVVHIETSALDGEAILFDRRTALISCRRPEEKDGLVPVGNTSIALGVFYDAPDADGPQVRIETGEYFVVWPGDAPRVFRFGVNSVADGGIGKEGKAIA</sequence>
<reference evidence="1 2" key="1">
    <citation type="submission" date="2016-10" db="EMBL/GenBank/DDBJ databases">
        <title>Evaluation of Human, Veterinary and Environmental Mycobacterium chelonae Isolates by Core Genome Phylogenomic Analysis, Targeted Gene Comparison, and Anti-microbial Susceptibility Patterns: A Tale of Mistaken Identities.</title>
        <authorList>
            <person name="Fogelson S.B."/>
            <person name="Camus A.C."/>
            <person name="Lorenz W."/>
            <person name="Vasireddy R."/>
            <person name="Vasireddy S."/>
            <person name="Smith T."/>
            <person name="Brown-Elliott B.A."/>
            <person name="Wallace R.J.Jr."/>
            <person name="Hasan N.A."/>
            <person name="Reischl U."/>
            <person name="Sanchez S."/>
        </authorList>
    </citation>
    <scope>NUCLEOTIDE SEQUENCE [LARGE SCALE GENOMIC DNA]</scope>
    <source>
        <strain evidence="1 2">15518</strain>
    </source>
</reference>
<accession>A0A1S1LTS9</accession>
<dbReference type="AlphaFoldDB" id="A0A1S1LTS9"/>
<keyword evidence="2" id="KW-1185">Reference proteome</keyword>
<organism evidence="1 2">
    <name type="scientific">Mycobacteroides chelonae</name>
    <name type="common">Mycobacterium chelonae</name>
    <dbReference type="NCBI Taxonomy" id="1774"/>
    <lineage>
        <taxon>Bacteria</taxon>
        <taxon>Bacillati</taxon>
        <taxon>Actinomycetota</taxon>
        <taxon>Actinomycetes</taxon>
        <taxon>Mycobacteriales</taxon>
        <taxon>Mycobacteriaceae</taxon>
        <taxon>Mycobacteroides</taxon>
    </lineage>
</organism>